<evidence type="ECO:0000256" key="2">
    <source>
        <dbReference type="ARBA" id="ARBA00023125"/>
    </source>
</evidence>
<dbReference type="PANTHER" id="PTHR30363">
    <property type="entry name" value="HTH-TYPE TRANSCRIPTIONAL REGULATOR SRLR-RELATED"/>
    <property type="match status" value="1"/>
</dbReference>
<evidence type="ECO:0000256" key="3">
    <source>
        <dbReference type="ARBA" id="ARBA00023163"/>
    </source>
</evidence>
<dbReference type="EMBL" id="JBHRWK010000164">
    <property type="protein sequence ID" value="MFC3456525.1"/>
    <property type="molecule type" value="Genomic_DNA"/>
</dbReference>
<dbReference type="InterPro" id="IPR018356">
    <property type="entry name" value="Tscrpt_reg_HTH_DeoR_CS"/>
</dbReference>
<dbReference type="SUPFAM" id="SSF46785">
    <property type="entry name" value="Winged helix' DNA-binding domain"/>
    <property type="match status" value="1"/>
</dbReference>
<sequence>MNVSDVADPPGEERPRGRVPQSERMAEMVRELGETGRLRVGELARRFGVSEATLRRDLTALEEQRLLTRTHGGALAQGVACELPVRYREGRSRDAKRAIARQAVRGLPAGPHVIALTGGTTTGELAKELPDRADLTVVTNALNAAMEIVLRPRVKLVVVGGVSRPRSYELVGPWAEQVLASIDIGTAFIGVDGIDAAGGITTHDENEARTNRAMLSRAQRVVVIADGSKLGKRTLARIGDIAEVDELITDSSADVGSVAAIRAVGVRVTVVDVLAQVLVGLKGTFPACDAGKAPFTARDEGKVPFSPTRA</sequence>
<dbReference type="GO" id="GO:0003677">
    <property type="term" value="F:DNA binding"/>
    <property type="evidence" value="ECO:0007669"/>
    <property type="project" value="UniProtKB-KW"/>
</dbReference>
<dbReference type="PANTHER" id="PTHR30363:SF44">
    <property type="entry name" value="AGA OPERON TRANSCRIPTIONAL REPRESSOR-RELATED"/>
    <property type="match status" value="1"/>
</dbReference>
<feature type="region of interest" description="Disordered" evidence="4">
    <location>
        <begin position="1"/>
        <end position="23"/>
    </location>
</feature>
<accession>A0ABV7PD74</accession>
<evidence type="ECO:0000256" key="1">
    <source>
        <dbReference type="ARBA" id="ARBA00023015"/>
    </source>
</evidence>
<name>A0ABV7PD74_9PSEU</name>
<dbReference type="InterPro" id="IPR014036">
    <property type="entry name" value="DeoR-like_C"/>
</dbReference>
<dbReference type="RefSeq" id="WP_378247967.1">
    <property type="nucleotide sequence ID" value="NZ_JBHRWK010000164.1"/>
</dbReference>
<dbReference type="SMART" id="SM01134">
    <property type="entry name" value="DeoRC"/>
    <property type="match status" value="1"/>
</dbReference>
<protein>
    <submittedName>
        <fullName evidence="6">DeoR/GlpR family DNA-binding transcription regulator</fullName>
    </submittedName>
</protein>
<dbReference type="InterPro" id="IPR036390">
    <property type="entry name" value="WH_DNA-bd_sf"/>
</dbReference>
<dbReference type="PRINTS" id="PR00037">
    <property type="entry name" value="HTHLACR"/>
</dbReference>
<dbReference type="SMART" id="SM00420">
    <property type="entry name" value="HTH_DEOR"/>
    <property type="match status" value="1"/>
</dbReference>
<dbReference type="SUPFAM" id="SSF100950">
    <property type="entry name" value="NagB/RpiA/CoA transferase-like"/>
    <property type="match status" value="1"/>
</dbReference>
<dbReference type="Gene3D" id="1.10.10.10">
    <property type="entry name" value="Winged helix-like DNA-binding domain superfamily/Winged helix DNA-binding domain"/>
    <property type="match status" value="1"/>
</dbReference>
<organism evidence="6 7">
    <name type="scientific">Amycolatopsis speibonae</name>
    <dbReference type="NCBI Taxonomy" id="1450224"/>
    <lineage>
        <taxon>Bacteria</taxon>
        <taxon>Bacillati</taxon>
        <taxon>Actinomycetota</taxon>
        <taxon>Actinomycetes</taxon>
        <taxon>Pseudonocardiales</taxon>
        <taxon>Pseudonocardiaceae</taxon>
        <taxon>Amycolatopsis</taxon>
    </lineage>
</organism>
<comment type="caution">
    <text evidence="6">The sequence shown here is derived from an EMBL/GenBank/DDBJ whole genome shotgun (WGS) entry which is preliminary data.</text>
</comment>
<proteinExistence type="predicted"/>
<reference evidence="7" key="1">
    <citation type="journal article" date="2019" name="Int. J. Syst. Evol. Microbiol.">
        <title>The Global Catalogue of Microorganisms (GCM) 10K type strain sequencing project: providing services to taxonomists for standard genome sequencing and annotation.</title>
        <authorList>
            <consortium name="The Broad Institute Genomics Platform"/>
            <consortium name="The Broad Institute Genome Sequencing Center for Infectious Disease"/>
            <person name="Wu L."/>
            <person name="Ma J."/>
        </authorList>
    </citation>
    <scope>NUCLEOTIDE SEQUENCE [LARGE SCALE GENOMIC DNA]</scope>
    <source>
        <strain evidence="7">CGMCC 4.7676</strain>
    </source>
</reference>
<evidence type="ECO:0000256" key="4">
    <source>
        <dbReference type="SAM" id="MobiDB-lite"/>
    </source>
</evidence>
<evidence type="ECO:0000259" key="5">
    <source>
        <dbReference type="PROSITE" id="PS51000"/>
    </source>
</evidence>
<dbReference type="InterPro" id="IPR001034">
    <property type="entry name" value="DeoR_HTH"/>
</dbReference>
<dbReference type="PROSITE" id="PS51000">
    <property type="entry name" value="HTH_DEOR_2"/>
    <property type="match status" value="1"/>
</dbReference>
<feature type="domain" description="HTH deoR-type" evidence="5">
    <location>
        <begin position="21"/>
        <end position="76"/>
    </location>
</feature>
<keyword evidence="2 6" id="KW-0238">DNA-binding</keyword>
<keyword evidence="7" id="KW-1185">Reference proteome</keyword>
<dbReference type="InterPro" id="IPR037171">
    <property type="entry name" value="NagB/RpiA_transferase-like"/>
</dbReference>
<dbReference type="Pfam" id="PF08220">
    <property type="entry name" value="HTH_DeoR"/>
    <property type="match status" value="1"/>
</dbReference>
<dbReference type="Pfam" id="PF00455">
    <property type="entry name" value="DeoRC"/>
    <property type="match status" value="1"/>
</dbReference>
<gene>
    <name evidence="6" type="ORF">ACFOSH_44520</name>
</gene>
<dbReference type="PROSITE" id="PS00894">
    <property type="entry name" value="HTH_DEOR_1"/>
    <property type="match status" value="1"/>
</dbReference>
<dbReference type="Proteomes" id="UP001595645">
    <property type="component" value="Unassembled WGS sequence"/>
</dbReference>
<dbReference type="InterPro" id="IPR050313">
    <property type="entry name" value="Carb_Metab_HTH_regulators"/>
</dbReference>
<dbReference type="Gene3D" id="3.40.50.1360">
    <property type="match status" value="1"/>
</dbReference>
<keyword evidence="3" id="KW-0804">Transcription</keyword>
<dbReference type="InterPro" id="IPR036388">
    <property type="entry name" value="WH-like_DNA-bd_sf"/>
</dbReference>
<keyword evidence="1" id="KW-0805">Transcription regulation</keyword>
<evidence type="ECO:0000313" key="7">
    <source>
        <dbReference type="Proteomes" id="UP001595645"/>
    </source>
</evidence>
<evidence type="ECO:0000313" key="6">
    <source>
        <dbReference type="EMBL" id="MFC3456525.1"/>
    </source>
</evidence>